<dbReference type="Pfam" id="PF03445">
    <property type="entry name" value="DUF294"/>
    <property type="match status" value="1"/>
</dbReference>
<dbReference type="SUPFAM" id="SSF51206">
    <property type="entry name" value="cAMP-binding domain-like"/>
    <property type="match status" value="1"/>
</dbReference>
<dbReference type="RefSeq" id="WP_006330508.1">
    <property type="nucleotide sequence ID" value="NZ_BAHC01000045.1"/>
</dbReference>
<evidence type="ECO:0000313" key="6">
    <source>
        <dbReference type="Proteomes" id="UP000008363"/>
    </source>
</evidence>
<dbReference type="PROSITE" id="PS51371">
    <property type="entry name" value="CBS"/>
    <property type="match status" value="1"/>
</dbReference>
<feature type="domain" description="CBS" evidence="4">
    <location>
        <begin position="209"/>
        <end position="267"/>
    </location>
</feature>
<proteinExistence type="predicted"/>
<dbReference type="GO" id="GO:0008773">
    <property type="term" value="F:[protein-PII] uridylyltransferase activity"/>
    <property type="evidence" value="ECO:0007669"/>
    <property type="project" value="InterPro"/>
</dbReference>
<feature type="domain" description="Cyclic nucleotide-binding" evidence="3">
    <location>
        <begin position="13"/>
        <end position="94"/>
    </location>
</feature>
<dbReference type="Pfam" id="PF00027">
    <property type="entry name" value="cNMP_binding"/>
    <property type="match status" value="1"/>
</dbReference>
<keyword evidence="1 2" id="KW-0129">CBS domain</keyword>
<dbReference type="InterPro" id="IPR018821">
    <property type="entry name" value="DUF294_put_nucleoTrafse_sb-bd"/>
</dbReference>
<dbReference type="InterPro" id="IPR018490">
    <property type="entry name" value="cNMP-bd_dom_sf"/>
</dbReference>
<dbReference type="CDD" id="cd05401">
    <property type="entry name" value="NT_GlnE_GlnD_like"/>
    <property type="match status" value="1"/>
</dbReference>
<sequence length="609" mass="66388">MREYIDFLGGQPPYDALESHDLERLARLVEVEYFAAETHIIEAGQPPLERFYVIRTGEVEVLDRGRVVDILGPGETFGHISVLSGLPPPLTIRALEGTLCYLFPDPRAQLTNPERLQFAHYGTFVSHDRLARSGFVDQAMRAAHNQMRPVVWCPANATIAEAARLITEAGQSCAVLDLGSNEFGIVTDSDFRAGLSSPEISGSTPVAAIASCPAQTISAESPASEAFLRMVECGMHHLVVTGAGERPVGVLRVVDLASAEVRNPLIIRRAIDHATSIPELTDAARLLPGTWIELFDTGVAPMHIAGLLTAVIDALVQRAIELTEIGEELVPHVTSWLLLGSVARREPLPGSDIDTALVWSDMPDERNPSRRLQIWAGRVLDNLELCGLPRCTDGANATNPTFARSQSDAVAVAQSWIRNPTQENALLLTSMIADSRPVTGIALGRSVSDAMLATTRDRDFLSALLQYTVAHRPPTGFVRNFVAEHTGARRGQLDLKKQGLVPIASLGRWVAVVTGDDRGSTISRLRRGADSGLLSTDESDTLTRAFEYLYGLLLEREINGLRTGTPTTSELVLADLDTLTRRYLREAFRAVADIQARLEGDWPTRLSRP</sequence>
<organism evidence="5 6">
    <name type="scientific">Gordonia rhizosphera NBRC 16068</name>
    <dbReference type="NCBI Taxonomy" id="1108045"/>
    <lineage>
        <taxon>Bacteria</taxon>
        <taxon>Bacillati</taxon>
        <taxon>Actinomycetota</taxon>
        <taxon>Actinomycetes</taxon>
        <taxon>Mycobacteriales</taxon>
        <taxon>Gordoniaceae</taxon>
        <taxon>Gordonia</taxon>
    </lineage>
</organism>
<dbReference type="Pfam" id="PF10335">
    <property type="entry name" value="DUF294_C"/>
    <property type="match status" value="1"/>
</dbReference>
<dbReference type="InterPro" id="IPR005105">
    <property type="entry name" value="GlnD_Uridyltrans_N"/>
</dbReference>
<evidence type="ECO:0000313" key="5">
    <source>
        <dbReference type="EMBL" id="GAB88832.1"/>
    </source>
</evidence>
<protein>
    <recommendedName>
        <fullName evidence="7">Cyclic nucleotide-binding domain-containing protein</fullName>
    </recommendedName>
</protein>
<dbReference type="InterPro" id="IPR043519">
    <property type="entry name" value="NT_sf"/>
</dbReference>
<dbReference type="PANTHER" id="PTHR43080:SF29">
    <property type="entry name" value="OS02G0818000 PROTEIN"/>
    <property type="match status" value="1"/>
</dbReference>
<dbReference type="InterPro" id="IPR000644">
    <property type="entry name" value="CBS_dom"/>
</dbReference>
<gene>
    <name evidence="5" type="ORF">GORHZ_045_00030</name>
</gene>
<evidence type="ECO:0000259" key="4">
    <source>
        <dbReference type="PROSITE" id="PS51371"/>
    </source>
</evidence>
<keyword evidence="6" id="KW-1185">Reference proteome</keyword>
<comment type="caution">
    <text evidence="5">The sequence shown here is derived from an EMBL/GenBank/DDBJ whole genome shotgun (WGS) entry which is preliminary data.</text>
</comment>
<dbReference type="InterPro" id="IPR000595">
    <property type="entry name" value="cNMP-bd_dom"/>
</dbReference>
<dbReference type="Gene3D" id="2.60.120.10">
    <property type="entry name" value="Jelly Rolls"/>
    <property type="match status" value="1"/>
</dbReference>
<reference evidence="5 6" key="1">
    <citation type="submission" date="2012-08" db="EMBL/GenBank/DDBJ databases">
        <title>Whole genome shotgun sequence of Gordonia rhizosphera NBRC 16068.</title>
        <authorList>
            <person name="Takarada H."/>
            <person name="Isaki S."/>
            <person name="Hosoyama A."/>
            <person name="Tsuchikane K."/>
            <person name="Katsumata H."/>
            <person name="Baba S."/>
            <person name="Ohji S."/>
            <person name="Yamazaki S."/>
            <person name="Fujita N."/>
        </authorList>
    </citation>
    <scope>NUCLEOTIDE SEQUENCE [LARGE SCALE GENOMIC DNA]</scope>
    <source>
        <strain evidence="5 6">NBRC 16068</strain>
    </source>
</reference>
<dbReference type="AlphaFoldDB" id="K6W9G3"/>
<dbReference type="InterPro" id="IPR046342">
    <property type="entry name" value="CBS_dom_sf"/>
</dbReference>
<evidence type="ECO:0000259" key="3">
    <source>
        <dbReference type="PROSITE" id="PS50042"/>
    </source>
</evidence>
<dbReference type="SMART" id="SM00100">
    <property type="entry name" value="cNMP"/>
    <property type="match status" value="1"/>
</dbReference>
<dbReference type="eggNOG" id="COG2905">
    <property type="taxonomic scope" value="Bacteria"/>
</dbReference>
<dbReference type="Gene3D" id="3.30.460.10">
    <property type="entry name" value="Beta Polymerase, domain 2"/>
    <property type="match status" value="1"/>
</dbReference>
<dbReference type="Gene3D" id="3.10.580.10">
    <property type="entry name" value="CBS-domain"/>
    <property type="match status" value="1"/>
</dbReference>
<name>K6W9G3_9ACTN</name>
<dbReference type="Pfam" id="PF00571">
    <property type="entry name" value="CBS"/>
    <property type="match status" value="2"/>
</dbReference>
<evidence type="ECO:0000256" key="1">
    <source>
        <dbReference type="ARBA" id="ARBA00023122"/>
    </source>
</evidence>
<evidence type="ECO:0000256" key="2">
    <source>
        <dbReference type="PROSITE-ProRule" id="PRU00703"/>
    </source>
</evidence>
<dbReference type="OrthoDB" id="9789996at2"/>
<dbReference type="Proteomes" id="UP000008363">
    <property type="component" value="Unassembled WGS sequence"/>
</dbReference>
<dbReference type="STRING" id="1108045.GORHZ_045_00030"/>
<accession>K6W9G3</accession>
<dbReference type="PANTHER" id="PTHR43080">
    <property type="entry name" value="CBS DOMAIN-CONTAINING PROTEIN CBSX3, MITOCHONDRIAL"/>
    <property type="match status" value="1"/>
</dbReference>
<dbReference type="CDD" id="cd00038">
    <property type="entry name" value="CAP_ED"/>
    <property type="match status" value="1"/>
</dbReference>
<dbReference type="EMBL" id="BAHC01000045">
    <property type="protein sequence ID" value="GAB88832.1"/>
    <property type="molecule type" value="Genomic_DNA"/>
</dbReference>
<evidence type="ECO:0008006" key="7">
    <source>
        <dbReference type="Google" id="ProtNLM"/>
    </source>
</evidence>
<dbReference type="SMART" id="SM00116">
    <property type="entry name" value="CBS"/>
    <property type="match status" value="2"/>
</dbReference>
<dbReference type="PROSITE" id="PS50042">
    <property type="entry name" value="CNMP_BINDING_3"/>
    <property type="match status" value="1"/>
</dbReference>
<dbReference type="InterPro" id="IPR051257">
    <property type="entry name" value="Diverse_CBS-Domain"/>
</dbReference>
<dbReference type="InterPro" id="IPR014710">
    <property type="entry name" value="RmlC-like_jellyroll"/>
</dbReference>
<dbReference type="SUPFAM" id="SSF54631">
    <property type="entry name" value="CBS-domain pair"/>
    <property type="match status" value="1"/>
</dbReference>